<evidence type="ECO:0000256" key="6">
    <source>
        <dbReference type="ARBA" id="ARBA00023015"/>
    </source>
</evidence>
<dbReference type="GO" id="GO:0045814">
    <property type="term" value="P:negative regulation of gene expression, epigenetic"/>
    <property type="evidence" value="ECO:0007669"/>
    <property type="project" value="TreeGrafter"/>
</dbReference>
<dbReference type="GO" id="GO:0003682">
    <property type="term" value="F:chromatin binding"/>
    <property type="evidence" value="ECO:0007669"/>
    <property type="project" value="TreeGrafter"/>
</dbReference>
<dbReference type="InterPro" id="IPR009057">
    <property type="entry name" value="Homeodomain-like_sf"/>
</dbReference>
<dbReference type="InterPro" id="IPR019786">
    <property type="entry name" value="Zinc_finger_PHD-type_CS"/>
</dbReference>
<protein>
    <submittedName>
        <fullName evidence="17">Uncharacterized protein</fullName>
    </submittedName>
</protein>
<evidence type="ECO:0000256" key="2">
    <source>
        <dbReference type="ARBA" id="ARBA00007427"/>
    </source>
</evidence>
<dbReference type="PANTHER" id="PTHR12628">
    <property type="entry name" value="POLYCOMB-LIKE TRANSCRIPTION FACTOR"/>
    <property type="match status" value="1"/>
</dbReference>
<comment type="similarity">
    <text evidence="2">Belongs to the PHD-associated homeobox family.</text>
</comment>
<gene>
    <name evidence="17" type="ORF">KC19_4G254300</name>
</gene>
<evidence type="ECO:0000256" key="8">
    <source>
        <dbReference type="ARBA" id="ARBA00023155"/>
    </source>
</evidence>
<dbReference type="Pfam" id="PF00046">
    <property type="entry name" value="Homeodomain"/>
    <property type="match status" value="1"/>
</dbReference>
<dbReference type="PROSITE" id="PS01359">
    <property type="entry name" value="ZF_PHD_1"/>
    <property type="match status" value="1"/>
</dbReference>
<evidence type="ECO:0000256" key="1">
    <source>
        <dbReference type="ARBA" id="ARBA00004123"/>
    </source>
</evidence>
<keyword evidence="6" id="KW-0805">Transcription regulation</keyword>
<evidence type="ECO:0000256" key="12">
    <source>
        <dbReference type="PROSITE-ProRule" id="PRU00146"/>
    </source>
</evidence>
<evidence type="ECO:0000256" key="5">
    <source>
        <dbReference type="ARBA" id="ARBA00022833"/>
    </source>
</evidence>
<dbReference type="GO" id="GO:0003677">
    <property type="term" value="F:DNA binding"/>
    <property type="evidence" value="ECO:0007669"/>
    <property type="project" value="UniProtKB-UniRule"/>
</dbReference>
<keyword evidence="4 12" id="KW-0863">Zinc-finger</keyword>
<proteinExistence type="inferred from homology"/>
<comment type="caution">
    <text evidence="17">The sequence shown here is derived from an EMBL/GenBank/DDBJ whole genome shotgun (WGS) entry which is preliminary data.</text>
</comment>
<feature type="compositionally biased region" description="Basic and acidic residues" evidence="14">
    <location>
        <begin position="510"/>
        <end position="539"/>
    </location>
</feature>
<accession>A0A8T0IF51</accession>
<evidence type="ECO:0000256" key="9">
    <source>
        <dbReference type="ARBA" id="ARBA00023163"/>
    </source>
</evidence>
<dbReference type="EMBL" id="CM026424">
    <property type="protein sequence ID" value="KAG0581467.1"/>
    <property type="molecule type" value="Genomic_DNA"/>
</dbReference>
<dbReference type="FunFam" id="3.30.40.10:FF:000650">
    <property type="entry name" value="Homeobox protein HAT3.1"/>
    <property type="match status" value="1"/>
</dbReference>
<dbReference type="Gene3D" id="1.10.10.60">
    <property type="entry name" value="Homeodomain-like"/>
    <property type="match status" value="1"/>
</dbReference>
<dbReference type="CDD" id="cd00086">
    <property type="entry name" value="homeodomain"/>
    <property type="match status" value="1"/>
</dbReference>
<feature type="compositionally biased region" description="Acidic residues" evidence="14">
    <location>
        <begin position="463"/>
        <end position="475"/>
    </location>
</feature>
<keyword evidence="10 11" id="KW-0539">Nucleus</keyword>
<evidence type="ECO:0000313" key="17">
    <source>
        <dbReference type="EMBL" id="KAG0581467.1"/>
    </source>
</evidence>
<dbReference type="SMART" id="SM00249">
    <property type="entry name" value="PHD"/>
    <property type="match status" value="1"/>
</dbReference>
<dbReference type="InterPro" id="IPR013083">
    <property type="entry name" value="Znf_RING/FYVE/PHD"/>
</dbReference>
<feature type="compositionally biased region" description="Acidic residues" evidence="14">
    <location>
        <begin position="309"/>
        <end position="334"/>
    </location>
</feature>
<dbReference type="Pfam" id="PF00628">
    <property type="entry name" value="PHD"/>
    <property type="match status" value="1"/>
</dbReference>
<dbReference type="Proteomes" id="UP000822688">
    <property type="component" value="Chromosome 4"/>
</dbReference>
<keyword evidence="8 11" id="KW-0371">Homeobox</keyword>
<keyword evidence="18" id="KW-1185">Reference proteome</keyword>
<feature type="compositionally biased region" description="Basic and acidic residues" evidence="14">
    <location>
        <begin position="335"/>
        <end position="371"/>
    </location>
</feature>
<evidence type="ECO:0000259" key="15">
    <source>
        <dbReference type="PROSITE" id="PS50016"/>
    </source>
</evidence>
<keyword evidence="7 11" id="KW-0238">DNA-binding</keyword>
<dbReference type="CDD" id="cd15504">
    <property type="entry name" value="PHD_PRHA_like"/>
    <property type="match status" value="1"/>
</dbReference>
<evidence type="ECO:0000256" key="10">
    <source>
        <dbReference type="ARBA" id="ARBA00023242"/>
    </source>
</evidence>
<evidence type="ECO:0000259" key="16">
    <source>
        <dbReference type="PROSITE" id="PS50071"/>
    </source>
</evidence>
<name>A0A8T0IF51_CERPU</name>
<keyword evidence="5" id="KW-0862">Zinc</keyword>
<dbReference type="InterPro" id="IPR019787">
    <property type="entry name" value="Znf_PHD-finger"/>
</dbReference>
<dbReference type="InterPro" id="IPR001356">
    <property type="entry name" value="HD"/>
</dbReference>
<dbReference type="GO" id="GO:0008270">
    <property type="term" value="F:zinc ion binding"/>
    <property type="evidence" value="ECO:0007669"/>
    <property type="project" value="UniProtKB-KW"/>
</dbReference>
<organism evidence="17 18">
    <name type="scientific">Ceratodon purpureus</name>
    <name type="common">Fire moss</name>
    <name type="synonym">Dicranum purpureum</name>
    <dbReference type="NCBI Taxonomy" id="3225"/>
    <lineage>
        <taxon>Eukaryota</taxon>
        <taxon>Viridiplantae</taxon>
        <taxon>Streptophyta</taxon>
        <taxon>Embryophyta</taxon>
        <taxon>Bryophyta</taxon>
        <taxon>Bryophytina</taxon>
        <taxon>Bryopsida</taxon>
        <taxon>Dicranidae</taxon>
        <taxon>Pseudoditrichales</taxon>
        <taxon>Ditrichaceae</taxon>
        <taxon>Ceratodon</taxon>
    </lineage>
</organism>
<dbReference type="InterPro" id="IPR001965">
    <property type="entry name" value="Znf_PHD"/>
</dbReference>
<dbReference type="PROSITE" id="PS50071">
    <property type="entry name" value="HOMEOBOX_2"/>
    <property type="match status" value="1"/>
</dbReference>
<feature type="DNA-binding region" description="Homeobox" evidence="11">
    <location>
        <begin position="583"/>
        <end position="642"/>
    </location>
</feature>
<evidence type="ECO:0000256" key="11">
    <source>
        <dbReference type="PROSITE-ProRule" id="PRU00108"/>
    </source>
</evidence>
<dbReference type="PROSITE" id="PS50016">
    <property type="entry name" value="ZF_PHD_2"/>
    <property type="match status" value="1"/>
</dbReference>
<evidence type="ECO:0000256" key="3">
    <source>
        <dbReference type="ARBA" id="ARBA00022723"/>
    </source>
</evidence>
<feature type="domain" description="PHD-type" evidence="15">
    <location>
        <begin position="157"/>
        <end position="214"/>
    </location>
</feature>
<dbReference type="InterPro" id="IPR045876">
    <property type="entry name" value="PRHA-like_PHD-finger"/>
</dbReference>
<feature type="region of interest" description="Disordered" evidence="14">
    <location>
        <begin position="1"/>
        <end position="67"/>
    </location>
</feature>
<evidence type="ECO:0000313" key="18">
    <source>
        <dbReference type="Proteomes" id="UP000822688"/>
    </source>
</evidence>
<evidence type="ECO:0000256" key="14">
    <source>
        <dbReference type="SAM" id="MobiDB-lite"/>
    </source>
</evidence>
<feature type="compositionally biased region" description="Basic residues" evidence="14">
    <location>
        <begin position="494"/>
        <end position="503"/>
    </location>
</feature>
<keyword evidence="9" id="KW-0804">Transcription</keyword>
<dbReference type="SMART" id="SM00389">
    <property type="entry name" value="HOX"/>
    <property type="match status" value="1"/>
</dbReference>
<dbReference type="AlphaFoldDB" id="A0A8T0IF51"/>
<feature type="compositionally biased region" description="Acidic residues" evidence="14">
    <location>
        <begin position="258"/>
        <end position="268"/>
    </location>
</feature>
<evidence type="ECO:0000256" key="7">
    <source>
        <dbReference type="ARBA" id="ARBA00023125"/>
    </source>
</evidence>
<feature type="region of interest" description="Disordered" evidence="14">
    <location>
        <begin position="243"/>
        <end position="431"/>
    </location>
</feature>
<dbReference type="InterPro" id="IPR011011">
    <property type="entry name" value="Znf_FYVE_PHD"/>
</dbReference>
<evidence type="ECO:0000256" key="13">
    <source>
        <dbReference type="RuleBase" id="RU000682"/>
    </source>
</evidence>
<dbReference type="Gene3D" id="3.30.40.10">
    <property type="entry name" value="Zinc/RING finger domain, C3HC4 (zinc finger)"/>
    <property type="match status" value="1"/>
</dbReference>
<feature type="compositionally biased region" description="Basic residues" evidence="14">
    <location>
        <begin position="376"/>
        <end position="389"/>
    </location>
</feature>
<keyword evidence="3" id="KW-0479">Metal-binding</keyword>
<sequence length="766" mass="84530">MVPTGEDEREPGGGAIGGKALRSRRARGGEGAGSSSPDGMETEAAGQERRERRGRPSRKGSSDVPVDKRERIRRRVKYLLIKMRTDRNLLEAYSRDGWKGQSREKIRPEQELKRAEAQILRSKLAIREAIHELDDLGLEGSLDEHLFDDEGRIYHEEIFCAKCKSQEALLDNDIILCDGACNRGFHQFCLDPPLETKDIPPGDEGWLCPVCDCKMECIEAINGDLGTNYEVENSWEEFFSKEAAGGGSQAGGDWPSSDSEDNDYEPEDSKDSPVAATGVTEVGIDVDWPSTDSEDDDFDPERGEKKGDSEEESESEESGDDREDGEDGADSDSDSDFKENEPSSGSSDKDEKESVDKDEKESMDTDEKEPSGGHINLKKLARKGKRRRSSSHEENESSQPSDSDDSDVSLFDEFKNGGGKLGRRDSEAEVSVADENAMVIEGKRHRKALDYKKLHDELYGNTEVDDDDVASEDEDWGPKRRRRRTIPDDPSRPRPSRVRRRNSKASSGDTSREVDADTKEVDVDTSKGLDPDASKRVDADASEGVDADASMGTDADASKGADADGVPMDLPFGSQGGDGGDREKRMWRRLPDTAVEALRRVVAVTTLPSKSRKEELAAELGLSFTQVHGWFKNQRHQALRKGLEKPKRPHLVASSSKGVHAVNDVETSASREPATEITIPQNENCSKTVISEKLEEEQSRLPELEHSLGVVDKDSVLVMDTEGRIRMDNNFGNGGIGLPEDGNRVFYVPAVTEVREQPPVTTHTST</sequence>
<comment type="subcellular location">
    <subcellularLocation>
        <location evidence="1 11 13">Nucleus</location>
    </subcellularLocation>
</comment>
<dbReference type="PANTHER" id="PTHR12628:SF10">
    <property type="entry name" value="HOMEOBOX DOMAIN-CONTAINING PROTEIN"/>
    <property type="match status" value="1"/>
</dbReference>
<dbReference type="SUPFAM" id="SSF46689">
    <property type="entry name" value="Homeodomain-like"/>
    <property type="match status" value="1"/>
</dbReference>
<reference evidence="17" key="1">
    <citation type="submission" date="2020-06" db="EMBL/GenBank/DDBJ databases">
        <title>WGS assembly of Ceratodon purpureus strain R40.</title>
        <authorList>
            <person name="Carey S.B."/>
            <person name="Jenkins J."/>
            <person name="Shu S."/>
            <person name="Lovell J.T."/>
            <person name="Sreedasyam A."/>
            <person name="Maumus F."/>
            <person name="Tiley G.P."/>
            <person name="Fernandez-Pozo N."/>
            <person name="Barry K."/>
            <person name="Chen C."/>
            <person name="Wang M."/>
            <person name="Lipzen A."/>
            <person name="Daum C."/>
            <person name="Saski C.A."/>
            <person name="Payton A.C."/>
            <person name="Mcbreen J.C."/>
            <person name="Conrad R.E."/>
            <person name="Kollar L.M."/>
            <person name="Olsson S."/>
            <person name="Huttunen S."/>
            <person name="Landis J.B."/>
            <person name="Wickett N.J."/>
            <person name="Johnson M.G."/>
            <person name="Rensing S.A."/>
            <person name="Grimwood J."/>
            <person name="Schmutz J."/>
            <person name="Mcdaniel S.F."/>
        </authorList>
    </citation>
    <scope>NUCLEOTIDE SEQUENCE</scope>
    <source>
        <strain evidence="17">R40</strain>
    </source>
</reference>
<dbReference type="SUPFAM" id="SSF57903">
    <property type="entry name" value="FYVE/PHD zinc finger"/>
    <property type="match status" value="1"/>
</dbReference>
<dbReference type="GO" id="GO:0005634">
    <property type="term" value="C:nucleus"/>
    <property type="evidence" value="ECO:0007669"/>
    <property type="project" value="UniProtKB-SubCell"/>
</dbReference>
<evidence type="ECO:0000256" key="4">
    <source>
        <dbReference type="ARBA" id="ARBA00022771"/>
    </source>
</evidence>
<feature type="region of interest" description="Disordered" evidence="14">
    <location>
        <begin position="458"/>
        <end position="584"/>
    </location>
</feature>
<feature type="domain" description="Homeobox" evidence="16">
    <location>
        <begin position="581"/>
        <end position="641"/>
    </location>
</feature>